<dbReference type="NCBIfam" id="TIGR00350">
    <property type="entry name" value="lytR_cpsA_psr"/>
    <property type="match status" value="1"/>
</dbReference>
<keyword evidence="2" id="KW-1133">Transmembrane helix</keyword>
<keyword evidence="2" id="KW-0472">Membrane</keyword>
<comment type="similarity">
    <text evidence="1">Belongs to the LytR/CpsA/Psr (LCP) family.</text>
</comment>
<proteinExistence type="inferred from homology"/>
<evidence type="ECO:0000256" key="1">
    <source>
        <dbReference type="ARBA" id="ARBA00006068"/>
    </source>
</evidence>
<reference evidence="4 5" key="1">
    <citation type="submission" date="2024-03" db="EMBL/GenBank/DDBJ databases">
        <title>Human intestinal bacterial collection.</title>
        <authorList>
            <person name="Pauvert C."/>
            <person name="Hitch T.C.A."/>
            <person name="Clavel T."/>
        </authorList>
    </citation>
    <scope>NUCLEOTIDE SEQUENCE [LARGE SCALE GENOMIC DNA]</scope>
    <source>
        <strain evidence="4 5">CLA-JM-H16</strain>
    </source>
</reference>
<protein>
    <submittedName>
        <fullName evidence="4">LCP family protein</fullName>
    </submittedName>
</protein>
<dbReference type="Gene3D" id="3.40.630.190">
    <property type="entry name" value="LCP protein"/>
    <property type="match status" value="1"/>
</dbReference>
<dbReference type="Pfam" id="PF03816">
    <property type="entry name" value="LytR_cpsA_psr"/>
    <property type="match status" value="1"/>
</dbReference>
<dbReference type="PANTHER" id="PTHR33392">
    <property type="entry name" value="POLYISOPRENYL-TEICHOIC ACID--PEPTIDOGLYCAN TEICHOIC ACID TRANSFERASE TAGU"/>
    <property type="match status" value="1"/>
</dbReference>
<feature type="transmembrane region" description="Helical" evidence="2">
    <location>
        <begin position="14"/>
        <end position="35"/>
    </location>
</feature>
<dbReference type="InterPro" id="IPR004474">
    <property type="entry name" value="LytR_CpsA_psr"/>
</dbReference>
<feature type="domain" description="Cell envelope-related transcriptional attenuator" evidence="3">
    <location>
        <begin position="102"/>
        <end position="261"/>
    </location>
</feature>
<keyword evidence="2" id="KW-0812">Transmembrane</keyword>
<comment type="caution">
    <text evidence="4">The sequence shown here is derived from an EMBL/GenBank/DDBJ whole genome shotgun (WGS) entry which is preliminary data.</text>
</comment>
<evidence type="ECO:0000313" key="5">
    <source>
        <dbReference type="Proteomes" id="UP001473063"/>
    </source>
</evidence>
<sequence>MKNSGRRAAHQRKIYLTLLIVVIILAAILGGGYYFRSQTEAASKTKDSGHVEAAQPQEDKNTVQYQGSTYKYNDHLSNYLFMGIDSRDAVDTYESQEDAGQADAIFLASMDRVTEKLKVLFIPRDSMTRIEVFNPAGKSLGMTTDHINIQYAYGDGKQKSCELMKTAVSNMLNGISIQGYCSMNMDGISTLTDFAGGVEITVPDDSLEAVNPEFKKGAVVTLTGEDAEQFVRYRDTDKSQSALVRQERQKTYLQALLKKCQEQAGKNAGFVADLYECIRDYTVTSMGNDVFAKLLAASQNGIDDTQTVPGEGTQGANFDEYHIDEDKLSEMIISMFYEKID</sequence>
<evidence type="ECO:0000256" key="2">
    <source>
        <dbReference type="SAM" id="Phobius"/>
    </source>
</evidence>
<dbReference type="Proteomes" id="UP001473063">
    <property type="component" value="Unassembled WGS sequence"/>
</dbReference>
<dbReference type="PANTHER" id="PTHR33392:SF6">
    <property type="entry name" value="POLYISOPRENYL-TEICHOIC ACID--PEPTIDOGLYCAN TEICHOIC ACID TRANSFERASE TAGU"/>
    <property type="match status" value="1"/>
</dbReference>
<keyword evidence="5" id="KW-1185">Reference proteome</keyword>
<dbReference type="EMBL" id="JBBMEJ010000010">
    <property type="protein sequence ID" value="MEQ2371256.1"/>
    <property type="molecule type" value="Genomic_DNA"/>
</dbReference>
<evidence type="ECO:0000259" key="3">
    <source>
        <dbReference type="Pfam" id="PF03816"/>
    </source>
</evidence>
<accession>A0ABV1BHU3</accession>
<organism evidence="4 5">
    <name type="scientific">Blautia aquisgranensis</name>
    <dbReference type="NCBI Taxonomy" id="3133153"/>
    <lineage>
        <taxon>Bacteria</taxon>
        <taxon>Bacillati</taxon>
        <taxon>Bacillota</taxon>
        <taxon>Clostridia</taxon>
        <taxon>Lachnospirales</taxon>
        <taxon>Lachnospiraceae</taxon>
        <taxon>Blautia</taxon>
    </lineage>
</organism>
<name>A0ABV1BHU3_9FIRM</name>
<gene>
    <name evidence="4" type="ORF">WMO28_09920</name>
</gene>
<dbReference type="InterPro" id="IPR050922">
    <property type="entry name" value="LytR/CpsA/Psr_CW_biosynth"/>
</dbReference>
<evidence type="ECO:0000313" key="4">
    <source>
        <dbReference type="EMBL" id="MEQ2371256.1"/>
    </source>
</evidence>
<dbReference type="RefSeq" id="WP_349056869.1">
    <property type="nucleotide sequence ID" value="NZ_JBBMEJ010000010.1"/>
</dbReference>